<dbReference type="PROSITE" id="PS51257">
    <property type="entry name" value="PROKAR_LIPOPROTEIN"/>
    <property type="match status" value="1"/>
</dbReference>
<feature type="region of interest" description="Disordered" evidence="4">
    <location>
        <begin position="31"/>
        <end position="50"/>
    </location>
</feature>
<feature type="signal peptide" evidence="5">
    <location>
        <begin position="1"/>
        <end position="24"/>
    </location>
</feature>
<feature type="domain" description="Solute-binding protein family 5" evidence="6">
    <location>
        <begin position="99"/>
        <end position="423"/>
    </location>
</feature>
<accession>A0ABU0A0W4</accession>
<proteinExistence type="inferred from homology"/>
<dbReference type="Proteomes" id="UP001230005">
    <property type="component" value="Unassembled WGS sequence"/>
</dbReference>
<keyword evidence="8" id="KW-1185">Reference proteome</keyword>
<dbReference type="CDD" id="cd00995">
    <property type="entry name" value="PBP2_NikA_DppA_OppA_like"/>
    <property type="match status" value="1"/>
</dbReference>
<organism evidence="7 8">
    <name type="scientific">Evansella vedderi</name>
    <dbReference type="NCBI Taxonomy" id="38282"/>
    <lineage>
        <taxon>Bacteria</taxon>
        <taxon>Bacillati</taxon>
        <taxon>Bacillota</taxon>
        <taxon>Bacilli</taxon>
        <taxon>Bacillales</taxon>
        <taxon>Bacillaceae</taxon>
        <taxon>Evansella</taxon>
    </lineage>
</organism>
<evidence type="ECO:0000256" key="1">
    <source>
        <dbReference type="ARBA" id="ARBA00005695"/>
    </source>
</evidence>
<dbReference type="InterPro" id="IPR039424">
    <property type="entry name" value="SBP_5"/>
</dbReference>
<evidence type="ECO:0000256" key="2">
    <source>
        <dbReference type="ARBA" id="ARBA00022448"/>
    </source>
</evidence>
<comment type="caution">
    <text evidence="7">The sequence shown here is derived from an EMBL/GenBank/DDBJ whole genome shotgun (WGS) entry which is preliminary data.</text>
</comment>
<reference evidence="7 8" key="1">
    <citation type="submission" date="2023-07" db="EMBL/GenBank/DDBJ databases">
        <title>Genomic Encyclopedia of Type Strains, Phase IV (KMG-IV): sequencing the most valuable type-strain genomes for metagenomic binning, comparative biology and taxonomic classification.</title>
        <authorList>
            <person name="Goeker M."/>
        </authorList>
    </citation>
    <scope>NUCLEOTIDE SEQUENCE [LARGE SCALE GENOMIC DNA]</scope>
    <source>
        <strain evidence="7 8">DSM 9768</strain>
    </source>
</reference>
<name>A0ABU0A0W4_9BACI</name>
<dbReference type="PANTHER" id="PTHR30290:SF9">
    <property type="entry name" value="OLIGOPEPTIDE-BINDING PROTEIN APPA"/>
    <property type="match status" value="1"/>
</dbReference>
<dbReference type="RefSeq" id="WP_307330341.1">
    <property type="nucleotide sequence ID" value="NZ_JAUSUG010000023.1"/>
</dbReference>
<dbReference type="PANTHER" id="PTHR30290">
    <property type="entry name" value="PERIPLASMIC BINDING COMPONENT OF ABC TRANSPORTER"/>
    <property type="match status" value="1"/>
</dbReference>
<evidence type="ECO:0000313" key="8">
    <source>
        <dbReference type="Proteomes" id="UP001230005"/>
    </source>
</evidence>
<evidence type="ECO:0000256" key="5">
    <source>
        <dbReference type="SAM" id="SignalP"/>
    </source>
</evidence>
<keyword evidence="2" id="KW-0813">Transport</keyword>
<dbReference type="Gene3D" id="3.10.105.10">
    <property type="entry name" value="Dipeptide-binding Protein, Domain 3"/>
    <property type="match status" value="1"/>
</dbReference>
<dbReference type="Pfam" id="PF00496">
    <property type="entry name" value="SBP_bac_5"/>
    <property type="match status" value="1"/>
</dbReference>
<evidence type="ECO:0000313" key="7">
    <source>
        <dbReference type="EMBL" id="MDQ0257119.1"/>
    </source>
</evidence>
<gene>
    <name evidence="7" type="ORF">J2S74_004565</name>
</gene>
<feature type="chain" id="PRO_5047335777" evidence="5">
    <location>
        <begin position="25"/>
        <end position="535"/>
    </location>
</feature>
<evidence type="ECO:0000256" key="3">
    <source>
        <dbReference type="ARBA" id="ARBA00022729"/>
    </source>
</evidence>
<comment type="similarity">
    <text evidence="1">Belongs to the bacterial solute-binding protein 5 family.</text>
</comment>
<sequence>MKRRNVNFVLFIITMIIFVLTACSDDSSTEVVEGGEENKEQGVTETSENDKYGGTVKVRIAQQPRSFGFPPAIANNPTPSIPVALPALETLGRFDQDGNVQPWLARDWDMDDEAETVTVYLEEGIKFHDGTDFNSEAVKWVFDQIIDTHPSLSAIDSVEIIDDHTLVFHFEEYISGAHINMFTIVPIGSPTAYEELGEEGNWNHPVGTGPFKFDSMENNHYIKFVRNDDYWIDGLPYLDSFEFRIIPNETTAINTFLANEVDIALHLGANSIAELNTSSDILVVDPTTSIGLRGIGIIPNTSDPDSPLADIRVRKAISHAIDREQLAESIFHGYATASNQLTLPNSWSYNPDLDPFEYNPEKAKELLAEAGYPDGFQTTIYTQNVRSFLMQAVQGYLAEVGIEVEVDVVEQARFMSMIYEEGWDGFTEFIYYSAGDELGTLLRPFFGPSPVLWGNIIGIPENVVDLVVNFDLEMEENNRQRLAHELQSAVMEEHHLFTPLFITQEPYLKYNYVHDDGYYTLRADFFTPEKLWIDK</sequence>
<evidence type="ECO:0000259" key="6">
    <source>
        <dbReference type="Pfam" id="PF00496"/>
    </source>
</evidence>
<keyword evidence="3 5" id="KW-0732">Signal</keyword>
<dbReference type="InterPro" id="IPR000914">
    <property type="entry name" value="SBP_5_dom"/>
</dbReference>
<evidence type="ECO:0000256" key="4">
    <source>
        <dbReference type="SAM" id="MobiDB-lite"/>
    </source>
</evidence>
<protein>
    <submittedName>
        <fullName evidence="7">Peptide/nickel transport system substrate-binding protein</fullName>
    </submittedName>
</protein>
<dbReference type="SUPFAM" id="SSF53850">
    <property type="entry name" value="Periplasmic binding protein-like II"/>
    <property type="match status" value="1"/>
</dbReference>
<dbReference type="EMBL" id="JAUSUG010000023">
    <property type="protein sequence ID" value="MDQ0257119.1"/>
    <property type="molecule type" value="Genomic_DNA"/>
</dbReference>
<dbReference type="PIRSF" id="PIRSF002741">
    <property type="entry name" value="MppA"/>
    <property type="match status" value="1"/>
</dbReference>
<dbReference type="Gene3D" id="3.40.190.10">
    <property type="entry name" value="Periplasmic binding protein-like II"/>
    <property type="match status" value="1"/>
</dbReference>
<dbReference type="InterPro" id="IPR030678">
    <property type="entry name" value="Peptide/Ni-bd"/>
</dbReference>